<feature type="repeat" description="PPR" evidence="4">
    <location>
        <begin position="269"/>
        <end position="303"/>
    </location>
</feature>
<dbReference type="InterPro" id="IPR002885">
    <property type="entry name" value="PPR_rpt"/>
</dbReference>
<dbReference type="GO" id="GO:0007018">
    <property type="term" value="P:microtubule-based movement"/>
    <property type="evidence" value="ECO:0007669"/>
    <property type="project" value="InterPro"/>
</dbReference>
<feature type="repeat" description="PPR" evidence="4">
    <location>
        <begin position="618"/>
        <end position="652"/>
    </location>
</feature>
<evidence type="ECO:0000256" key="3">
    <source>
        <dbReference type="ARBA" id="ARBA00023175"/>
    </source>
</evidence>
<dbReference type="SUPFAM" id="SSF52540">
    <property type="entry name" value="P-loop containing nucleoside triphosphate hydrolases"/>
    <property type="match status" value="1"/>
</dbReference>
<evidence type="ECO:0000313" key="7">
    <source>
        <dbReference type="EMBL" id="CAA0834595.1"/>
    </source>
</evidence>
<feature type="repeat" description="PPR" evidence="4">
    <location>
        <begin position="653"/>
        <end position="687"/>
    </location>
</feature>
<feature type="repeat" description="PPR" evidence="4">
    <location>
        <begin position="374"/>
        <end position="408"/>
    </location>
</feature>
<dbReference type="Pfam" id="PF13041">
    <property type="entry name" value="PPR_2"/>
    <property type="match status" value="6"/>
</dbReference>
<accession>A0A9N7NR35</accession>
<dbReference type="InterPro" id="IPR011990">
    <property type="entry name" value="TPR-like_helical_dom_sf"/>
</dbReference>
<dbReference type="EMBL" id="CACSLK010028053">
    <property type="protein sequence ID" value="CAA0834595.1"/>
    <property type="molecule type" value="Genomic_DNA"/>
</dbReference>
<dbReference type="NCBIfam" id="TIGR00756">
    <property type="entry name" value="PPR"/>
    <property type="match status" value="14"/>
</dbReference>
<dbReference type="GO" id="GO:0003729">
    <property type="term" value="F:mRNA binding"/>
    <property type="evidence" value="ECO:0007669"/>
    <property type="project" value="TreeGrafter"/>
</dbReference>
<dbReference type="GO" id="GO:0005524">
    <property type="term" value="F:ATP binding"/>
    <property type="evidence" value="ECO:0007669"/>
    <property type="project" value="InterPro"/>
</dbReference>
<dbReference type="GO" id="GO:0003777">
    <property type="term" value="F:microtubule motor activity"/>
    <property type="evidence" value="ECO:0007669"/>
    <property type="project" value="InterPro"/>
</dbReference>
<dbReference type="PROSITE" id="PS51375">
    <property type="entry name" value="PPR"/>
    <property type="match status" value="16"/>
</dbReference>
<evidence type="ECO:0000259" key="6">
    <source>
        <dbReference type="Pfam" id="PF00225"/>
    </source>
</evidence>
<feature type="repeat" description="PPR" evidence="4">
    <location>
        <begin position="548"/>
        <end position="582"/>
    </location>
</feature>
<feature type="repeat" description="PPR" evidence="4">
    <location>
        <begin position="128"/>
        <end position="162"/>
    </location>
</feature>
<keyword evidence="3" id="KW-0505">Motor protein</keyword>
<proteinExistence type="inferred from homology"/>
<dbReference type="InterPro" id="IPR001752">
    <property type="entry name" value="Kinesin_motor_dom"/>
</dbReference>
<feature type="repeat" description="PPR" evidence="4">
    <location>
        <begin position="840"/>
        <end position="874"/>
    </location>
</feature>
<feature type="repeat" description="PPR" evidence="4">
    <location>
        <begin position="304"/>
        <end position="338"/>
    </location>
</feature>
<feature type="repeat" description="PPR" evidence="4">
    <location>
        <begin position="199"/>
        <end position="233"/>
    </location>
</feature>
<dbReference type="OrthoDB" id="185373at2759"/>
<evidence type="ECO:0000313" key="8">
    <source>
        <dbReference type="Proteomes" id="UP001153555"/>
    </source>
</evidence>
<reference evidence="7" key="1">
    <citation type="submission" date="2019-12" db="EMBL/GenBank/DDBJ databases">
        <authorList>
            <person name="Scholes J."/>
        </authorList>
    </citation>
    <scope>NUCLEOTIDE SEQUENCE</scope>
</reference>
<dbReference type="Pfam" id="PF00225">
    <property type="entry name" value="Kinesin"/>
    <property type="match status" value="1"/>
</dbReference>
<dbReference type="Pfam" id="PF12854">
    <property type="entry name" value="PPR_1"/>
    <property type="match status" value="2"/>
</dbReference>
<dbReference type="GO" id="GO:0008017">
    <property type="term" value="F:microtubule binding"/>
    <property type="evidence" value="ECO:0007669"/>
    <property type="project" value="InterPro"/>
</dbReference>
<feature type="repeat" description="PPR" evidence="4">
    <location>
        <begin position="910"/>
        <end position="944"/>
    </location>
</feature>
<comment type="similarity">
    <text evidence="1">Belongs to the PPR family. P subfamily.</text>
</comment>
<dbReference type="Proteomes" id="UP001153555">
    <property type="component" value="Unassembled WGS sequence"/>
</dbReference>
<comment type="caution">
    <text evidence="7">The sequence shown here is derived from an EMBL/GenBank/DDBJ whole genome shotgun (WGS) entry which is preliminary data.</text>
</comment>
<dbReference type="InterPro" id="IPR036961">
    <property type="entry name" value="Kinesin_motor_dom_sf"/>
</dbReference>
<name>A0A9N7NR35_STRHE</name>
<feature type="repeat" description="PPR" evidence="4">
    <location>
        <begin position="513"/>
        <end position="547"/>
    </location>
</feature>
<feature type="repeat" description="PPR" evidence="4">
    <location>
        <begin position="805"/>
        <end position="839"/>
    </location>
</feature>
<feature type="repeat" description="PPR" evidence="4">
    <location>
        <begin position="875"/>
        <end position="909"/>
    </location>
</feature>
<evidence type="ECO:0000256" key="5">
    <source>
        <dbReference type="SAM" id="MobiDB-lite"/>
    </source>
</evidence>
<feature type="repeat" description="PPR" evidence="4">
    <location>
        <begin position="583"/>
        <end position="617"/>
    </location>
</feature>
<evidence type="ECO:0000256" key="2">
    <source>
        <dbReference type="ARBA" id="ARBA00022737"/>
    </source>
</evidence>
<evidence type="ECO:0000256" key="4">
    <source>
        <dbReference type="PROSITE-ProRule" id="PRU00708"/>
    </source>
</evidence>
<feature type="domain" description="Kinesin motor" evidence="6">
    <location>
        <begin position="945"/>
        <end position="995"/>
    </location>
</feature>
<dbReference type="Gene3D" id="3.40.850.10">
    <property type="entry name" value="Kinesin motor domain"/>
    <property type="match status" value="1"/>
</dbReference>
<keyword evidence="8" id="KW-1185">Reference proteome</keyword>
<feature type="repeat" description="PPR" evidence="4">
    <location>
        <begin position="688"/>
        <end position="722"/>
    </location>
</feature>
<dbReference type="Pfam" id="PF01535">
    <property type="entry name" value="PPR"/>
    <property type="match status" value="5"/>
</dbReference>
<feature type="region of interest" description="Disordered" evidence="5">
    <location>
        <begin position="21"/>
        <end position="40"/>
    </location>
</feature>
<keyword evidence="2" id="KW-0677">Repeat</keyword>
<dbReference type="PANTHER" id="PTHR47933">
    <property type="entry name" value="PENTATRICOPEPTIDE REPEAT-CONTAINING PROTEIN 1, MITOCHONDRIAL"/>
    <property type="match status" value="1"/>
</dbReference>
<dbReference type="PANTHER" id="PTHR47933:SF46">
    <property type="entry name" value="REPEAT-LIKE SUPERFAMILY PROTEIN, PUTATIVE ISOFORM 1-RELATED"/>
    <property type="match status" value="1"/>
</dbReference>
<organism evidence="7 8">
    <name type="scientific">Striga hermonthica</name>
    <name type="common">Purple witchweed</name>
    <name type="synonym">Buchnera hermonthica</name>
    <dbReference type="NCBI Taxonomy" id="68872"/>
    <lineage>
        <taxon>Eukaryota</taxon>
        <taxon>Viridiplantae</taxon>
        <taxon>Streptophyta</taxon>
        <taxon>Embryophyta</taxon>
        <taxon>Tracheophyta</taxon>
        <taxon>Spermatophyta</taxon>
        <taxon>Magnoliopsida</taxon>
        <taxon>eudicotyledons</taxon>
        <taxon>Gunneridae</taxon>
        <taxon>Pentapetalae</taxon>
        <taxon>asterids</taxon>
        <taxon>lamiids</taxon>
        <taxon>Lamiales</taxon>
        <taxon>Orobanchaceae</taxon>
        <taxon>Buchnereae</taxon>
        <taxon>Striga</taxon>
    </lineage>
</organism>
<dbReference type="InterPro" id="IPR027417">
    <property type="entry name" value="P-loop_NTPase"/>
</dbReference>
<protein>
    <submittedName>
        <fullName evidence="7">Pentatricopeptide repeat-containing protein</fullName>
    </submittedName>
</protein>
<dbReference type="InterPro" id="IPR051240">
    <property type="entry name" value="Mito_RNA-Proc/Resp"/>
</dbReference>
<evidence type="ECO:0000256" key="1">
    <source>
        <dbReference type="ARBA" id="ARBA00007626"/>
    </source>
</evidence>
<gene>
    <name evidence="7" type="ORF">SHERM_02409</name>
</gene>
<dbReference type="AlphaFoldDB" id="A0A9N7NR35"/>
<dbReference type="Gene3D" id="1.25.40.10">
    <property type="entry name" value="Tetratricopeptide repeat domain"/>
    <property type="match status" value="7"/>
</dbReference>
<sequence length="1202" mass="135840">MMKRRASRFKFVKRRLFSSRPLPLEPQTPSFSSSPSQSSHKDSCFSLADNLWRRGLFSSAQKVIQRLISQSSTVPEAISAADFAFMRGMDLDLDSYGSLIRKLVISGEALLAEALYMDSVVGKGLEPDRQLLNSLIICYCKLEKLEEAKLCFDRLVGSEVVPWVGSCNALMKGLVLKDRILEAYDCFCYISKANDIVLNFACYNRLVEGLCRRGFLDEGLHVFDDMVEKRVPLTASICKSLLIGFCKCGRAVEAEILCTELESHGFEVDKFMYTYLINAYCKGRKMKMSMRLFMRMLKMGFEPDYYVYNTLIHGFINLGLFSESMVLLNMMVNAGLKPNSVTYQLFLHKYCKDGKIDCALKLMDDMIERDIAPNVHCYTAVLGALCKEQKVEEVYRLYHKMLDSRVVPDHVLFFTLAKNHPPGDELYFALTVLQAIAKESCSIDVSTFCSSRPESARDAMVEIERLLDEIAKSGSVPADVAFSIYVIALCMCGEIESALDCMEKMDSLNLVPFRTAFNSLIKLLIEQGLAETAESLLEVMRDNGLIPNQLTFSVIANALCRKSDFSSAIDVLDQIEERGIKPSVAIYNSIVCCLGKQGMVRDAENLFYRMLKFGVDPDQKIFVTMINAYSRNGWAYEARRLFERMRDYNLRPNSHAYTALIPALIKKNMIQKGCLYVDRMLRDGFMPNGVLYTSLIKQFLRKKEFDFAFRLFCLMNKSGLEQDLVTYITLICGVCRNIREYTGSCYLFYNKRSNYRNETLFRLLHQTAVLPDGTGLRISINSEAEMKYFVIDLIQKIEKVLLTPDLYLYNGIISGFRWAHCLPEAYKHLDRMQQEGLHPNHVTFSILIDGHIQNGEINCAVRLFNKMNANGIAPDRMLFNNLIRAFCNARRLLDALSVAHMMQKRGFSPSASSYEKLLRVHCARGSSVDALRIYEDMISHNYFPCRKLWLVDLSGSEQLAKTDVESDCLTEAQNISWPYLALGDVISALAYKSKTVYHTGTPEGICEILKDRNYLVCSCICCCYQPGQVFPKSETSGNKLLPATVDHGCTDVSTFCMNATTAVDDKHICTQLVNGAKTWPEAMTNAVNGVIGIAKSAKPLVVDGVGSKLPLALKLQAKESITSGCRDSFVTYVNNLEKCIGFVKHDPFSSLETYLSGNTFFDCKDGLDEFQVCIPEVNNFYHRTIKLSNILLSIYQTKPKKN</sequence>
<feature type="repeat" description="PPR" evidence="4">
    <location>
        <begin position="339"/>
        <end position="373"/>
    </location>
</feature>